<evidence type="ECO:0000313" key="5">
    <source>
        <dbReference type="Proteomes" id="UP000831485"/>
    </source>
</evidence>
<dbReference type="SUPFAM" id="SSF53335">
    <property type="entry name" value="S-adenosyl-L-methionine-dependent methyltransferases"/>
    <property type="match status" value="1"/>
</dbReference>
<accession>A0A6V8MWB8</accession>
<dbReference type="InterPro" id="IPR006342">
    <property type="entry name" value="FkbM_mtfrase"/>
</dbReference>
<dbReference type="Pfam" id="PF05050">
    <property type="entry name" value="Methyltransf_21"/>
    <property type="match status" value="1"/>
</dbReference>
<dbReference type="Proteomes" id="UP000831485">
    <property type="component" value="Chromosome"/>
</dbReference>
<dbReference type="InterPro" id="IPR053188">
    <property type="entry name" value="FkbM_Methyltransferase"/>
</dbReference>
<evidence type="ECO:0000259" key="1">
    <source>
        <dbReference type="Pfam" id="PF05050"/>
    </source>
</evidence>
<dbReference type="NCBIfam" id="TIGR01444">
    <property type="entry name" value="fkbM_fam"/>
    <property type="match status" value="1"/>
</dbReference>
<reference evidence="2" key="2">
    <citation type="journal article" date="2021" name="Int. J. Syst. Evol. Microbiol.">
        <title>Geomonas silvestris sp. nov., Geomonas paludis sp. nov. and Geomonas limicola sp. nov., isolated from terrestrial environments, and emended description of the genus Geomonas.</title>
        <authorList>
            <person name="Itoh H."/>
            <person name="Xu Z."/>
            <person name="Masuda Y."/>
            <person name="Ushijima N."/>
            <person name="Hayakawa C."/>
            <person name="Shiratori Y."/>
            <person name="Senoo K."/>
        </authorList>
    </citation>
    <scope>NUCLEOTIDE SEQUENCE</scope>
    <source>
        <strain evidence="2">Red736</strain>
    </source>
</reference>
<reference evidence="3" key="3">
    <citation type="submission" date="2022-04" db="EMBL/GenBank/DDBJ databases">
        <authorList>
            <person name="Liu G."/>
        </authorList>
    </citation>
    <scope>NUCLEOTIDE SEQUENCE</scope>
    <source>
        <strain evidence="3">RG22</strain>
    </source>
</reference>
<dbReference type="Proteomes" id="UP000568888">
    <property type="component" value="Unassembled WGS sequence"/>
</dbReference>
<dbReference type="RefSeq" id="WP_183347319.1">
    <property type="nucleotide sequence ID" value="NZ_BLXY01000003.1"/>
</dbReference>
<reference evidence="4" key="1">
    <citation type="submission" date="2020-06" db="EMBL/GenBank/DDBJ databases">
        <title>Draft genomic sequecing of Geomonas sp. Red736.</title>
        <authorList>
            <person name="Itoh H."/>
            <person name="Xu Z.X."/>
            <person name="Ushijima N."/>
            <person name="Masuda Y."/>
            <person name="Shiratori Y."/>
            <person name="Senoo K."/>
        </authorList>
    </citation>
    <scope>NUCLEOTIDE SEQUENCE [LARGE SCALE GENOMIC DNA]</scope>
    <source>
        <strain evidence="4">Red736</strain>
    </source>
</reference>
<dbReference type="PANTHER" id="PTHR36973:SF4">
    <property type="entry name" value="NODULATION PROTEIN"/>
    <property type="match status" value="1"/>
</dbReference>
<evidence type="ECO:0000313" key="2">
    <source>
        <dbReference type="EMBL" id="GFO64351.1"/>
    </source>
</evidence>
<dbReference type="Gene3D" id="3.40.50.150">
    <property type="entry name" value="Vaccinia Virus protein VP39"/>
    <property type="match status" value="1"/>
</dbReference>
<keyword evidence="3" id="KW-0808">Transferase</keyword>
<dbReference type="EMBL" id="BLXY01000003">
    <property type="protein sequence ID" value="GFO64351.1"/>
    <property type="molecule type" value="Genomic_DNA"/>
</dbReference>
<dbReference type="PANTHER" id="PTHR36973">
    <property type="entry name" value="SLL1456 PROTEIN-RELATED"/>
    <property type="match status" value="1"/>
</dbReference>
<organism evidence="2 4">
    <name type="scientific">Geomonas paludis</name>
    <dbReference type="NCBI Taxonomy" id="2740185"/>
    <lineage>
        <taxon>Bacteria</taxon>
        <taxon>Pseudomonadati</taxon>
        <taxon>Thermodesulfobacteriota</taxon>
        <taxon>Desulfuromonadia</taxon>
        <taxon>Geobacterales</taxon>
        <taxon>Geobacteraceae</taxon>
        <taxon>Geomonas</taxon>
    </lineage>
</organism>
<proteinExistence type="predicted"/>
<dbReference type="GO" id="GO:0008171">
    <property type="term" value="F:O-methyltransferase activity"/>
    <property type="evidence" value="ECO:0007669"/>
    <property type="project" value="TreeGrafter"/>
</dbReference>
<evidence type="ECO:0000313" key="4">
    <source>
        <dbReference type="Proteomes" id="UP000568888"/>
    </source>
</evidence>
<keyword evidence="5" id="KW-1185">Reference proteome</keyword>
<evidence type="ECO:0000313" key="3">
    <source>
        <dbReference type="EMBL" id="UPU34366.1"/>
    </source>
</evidence>
<dbReference type="GO" id="GO:0032259">
    <property type="term" value="P:methylation"/>
    <property type="evidence" value="ECO:0007669"/>
    <property type="project" value="UniProtKB-KW"/>
</dbReference>
<gene>
    <name evidence="2" type="ORF">GMPD_22700</name>
    <name evidence="3" type="ORF">M1B72_12990</name>
</gene>
<dbReference type="AlphaFoldDB" id="A0A6V8MWB8"/>
<name>A0A6V8MWB8_9BACT</name>
<dbReference type="InterPro" id="IPR029063">
    <property type="entry name" value="SAM-dependent_MTases_sf"/>
</dbReference>
<dbReference type="EMBL" id="CP096574">
    <property type="protein sequence ID" value="UPU34366.1"/>
    <property type="molecule type" value="Genomic_DNA"/>
</dbReference>
<keyword evidence="3" id="KW-0489">Methyltransferase</keyword>
<feature type="domain" description="Methyltransferase FkbM" evidence="1">
    <location>
        <begin position="66"/>
        <end position="214"/>
    </location>
</feature>
<sequence length="339" mass="39009">MKFLFDALFRHVNHYGAVLPYNLNWQIRLWERAQKFLRDHPLVVCDVGARGSAPDELAPFFSSTLYHAFDADAEECARLNRLPHPYRGFRALPYFIGRCSGTTPFNLFKERGESSCYKPAQRFQDVFRRGDFEVDAAIEMETVSLDEVHAREGMDLPDFLKLDTQGSELEVLQGAQGVIAKACMVEIEVEFLEMYQGQPLFHDVLKFMHDQGFDLLYLNRVMGQRISVFDGVSRGQLIFGDALFGRREDCLAGIATERLAKYVLLLINYGLRDYAYHLMLLHPGLEPLIGAQNFLIAQKNRGRFRRLLSSQLDKLILLLLHLRTYNGLSYDSDRSWPAR</sequence>
<protein>
    <submittedName>
        <fullName evidence="3">FkbM family methyltransferase</fullName>
    </submittedName>
</protein>